<proteinExistence type="predicted"/>
<evidence type="ECO:0000256" key="1">
    <source>
        <dbReference type="SAM" id="MobiDB-lite"/>
    </source>
</evidence>
<evidence type="ECO:0000256" key="2">
    <source>
        <dbReference type="SAM" id="SignalP"/>
    </source>
</evidence>
<dbReference type="GO" id="GO:0009055">
    <property type="term" value="F:electron transfer activity"/>
    <property type="evidence" value="ECO:0007669"/>
    <property type="project" value="InterPro"/>
</dbReference>
<name>A0A402CT61_9BACT</name>
<gene>
    <name evidence="3" type="ORF">CCAX7_29040</name>
</gene>
<feature type="chain" id="PRO_5043411322" evidence="2">
    <location>
        <begin position="25"/>
        <end position="457"/>
    </location>
</feature>
<dbReference type="OrthoDB" id="9805202at2"/>
<organism evidence="3 4">
    <name type="scientific">Capsulimonas corticalis</name>
    <dbReference type="NCBI Taxonomy" id="2219043"/>
    <lineage>
        <taxon>Bacteria</taxon>
        <taxon>Bacillati</taxon>
        <taxon>Armatimonadota</taxon>
        <taxon>Armatimonadia</taxon>
        <taxon>Capsulimonadales</taxon>
        <taxon>Capsulimonadaceae</taxon>
        <taxon>Capsulimonas</taxon>
    </lineage>
</organism>
<dbReference type="InterPro" id="IPR009056">
    <property type="entry name" value="Cyt_c-like_dom"/>
</dbReference>
<dbReference type="SUPFAM" id="SSF46626">
    <property type="entry name" value="Cytochrome c"/>
    <property type="match status" value="1"/>
</dbReference>
<dbReference type="EMBL" id="AP025739">
    <property type="protein sequence ID" value="BDI30853.1"/>
    <property type="molecule type" value="Genomic_DNA"/>
</dbReference>
<reference evidence="3 4" key="1">
    <citation type="journal article" date="2019" name="Int. J. Syst. Evol. Microbiol.">
        <title>Capsulimonas corticalis gen. nov., sp. nov., an aerobic capsulated bacterium, of a novel bacterial order, Capsulimonadales ord. nov., of the class Armatimonadia of the phylum Armatimonadetes.</title>
        <authorList>
            <person name="Li J."/>
            <person name="Kudo C."/>
            <person name="Tonouchi A."/>
        </authorList>
    </citation>
    <scope>NUCLEOTIDE SEQUENCE [LARGE SCALE GENOMIC DNA]</scope>
    <source>
        <strain evidence="3 4">AX-7</strain>
    </source>
</reference>
<evidence type="ECO:0000313" key="3">
    <source>
        <dbReference type="EMBL" id="BDI30853.1"/>
    </source>
</evidence>
<feature type="region of interest" description="Disordered" evidence="1">
    <location>
        <begin position="23"/>
        <end position="54"/>
    </location>
</feature>
<dbReference type="GO" id="GO:0020037">
    <property type="term" value="F:heme binding"/>
    <property type="evidence" value="ECO:0007669"/>
    <property type="project" value="InterPro"/>
</dbReference>
<sequence length="457" mass="48113">MAKRRISWLLAASTAGLFTTLAQAASTPPPPPPPNPPPAGAEFPDATGQSATISATGPALATHPFFTSLGSNGRTCYNCHHPEEGWSITPASVQARFQETNGLAPIFRTVDGANSPNANVSTVAARQAAYSMLLTRGDIRIGLPVPSGAEFTLTAANDPYGFASPAQLSLFRRPLPPTNLAFTSTVMWDGRETISSTNIAADLAHQAATAVLTHEQASAAPSAAVLNQLVTFERGLYTAQSLDNAAGPLGAFGANGGPRYLTTLPFTLGENDPTSASFNPNVFTIFGRWQGITAPDAQSRARASIARGEAIFNTRPIAVTGVAGFNDVVHLSLARTTCSGCHNTPEVGNHSSAAFMDLGLTDAARRTSDMPLYTLRNSSTGAVRLTTDPGRALVTGKWADIGKFKIPTLRGLPARAPYFHNGSAASTRDVVDFYNGRFNMNLNPNERADLKAFLDSL</sequence>
<dbReference type="Gene3D" id="1.10.760.10">
    <property type="entry name" value="Cytochrome c-like domain"/>
    <property type="match status" value="2"/>
</dbReference>
<dbReference type="RefSeq" id="WP_119320561.1">
    <property type="nucleotide sequence ID" value="NZ_AP025739.1"/>
</dbReference>
<evidence type="ECO:0000313" key="4">
    <source>
        <dbReference type="Proteomes" id="UP000287394"/>
    </source>
</evidence>
<keyword evidence="4" id="KW-1185">Reference proteome</keyword>
<feature type="signal peptide" evidence="2">
    <location>
        <begin position="1"/>
        <end position="24"/>
    </location>
</feature>
<dbReference type="PANTHER" id="PTHR30600">
    <property type="entry name" value="CYTOCHROME C PEROXIDASE-RELATED"/>
    <property type="match status" value="1"/>
</dbReference>
<dbReference type="PROSITE" id="PS51007">
    <property type="entry name" value="CYTC"/>
    <property type="match status" value="1"/>
</dbReference>
<accession>A0A402CT61</accession>
<dbReference type="KEGG" id="ccot:CCAX7_29040"/>
<feature type="compositionally biased region" description="Pro residues" evidence="1">
    <location>
        <begin position="27"/>
        <end position="39"/>
    </location>
</feature>
<dbReference type="GO" id="GO:0004130">
    <property type="term" value="F:cytochrome-c peroxidase activity"/>
    <property type="evidence" value="ECO:0007669"/>
    <property type="project" value="TreeGrafter"/>
</dbReference>
<dbReference type="AlphaFoldDB" id="A0A402CT61"/>
<dbReference type="InterPro" id="IPR036909">
    <property type="entry name" value="Cyt_c-like_dom_sf"/>
</dbReference>
<protein>
    <submittedName>
        <fullName evidence="3">Uncharacterized protein</fullName>
    </submittedName>
</protein>
<dbReference type="Proteomes" id="UP000287394">
    <property type="component" value="Chromosome"/>
</dbReference>
<keyword evidence="2" id="KW-0732">Signal</keyword>
<dbReference type="InterPro" id="IPR051395">
    <property type="entry name" value="Cytochrome_c_Peroxidase/MauG"/>
</dbReference>